<dbReference type="Gene3D" id="1.20.920.30">
    <property type="match status" value="1"/>
</dbReference>
<dbReference type="PANTHER" id="PTHR45703:SF8">
    <property type="entry name" value="DYNEINS HEAVY CHAIN"/>
    <property type="match status" value="1"/>
</dbReference>
<dbReference type="FunFam" id="1.20.920.20:FF:000001">
    <property type="entry name" value="dynein heavy chain 2, axonemal"/>
    <property type="match status" value="1"/>
</dbReference>
<keyword evidence="8" id="KW-0067">ATP-binding</keyword>
<feature type="domain" description="Dynein heavy chain ATP-binding dynein motor region" evidence="23">
    <location>
        <begin position="3418"/>
        <end position="3637"/>
    </location>
</feature>
<keyword evidence="6" id="KW-0547">Nucleotide-binding</keyword>
<dbReference type="FunFam" id="3.40.50.300:FF:000049">
    <property type="entry name" value="Dynein, axonemal, heavy chain 5"/>
    <property type="match status" value="1"/>
</dbReference>
<dbReference type="GO" id="GO:0005874">
    <property type="term" value="C:microtubule"/>
    <property type="evidence" value="ECO:0007669"/>
    <property type="project" value="UniProtKB-KW"/>
</dbReference>
<dbReference type="Pfam" id="PF18199">
    <property type="entry name" value="Dynein_C"/>
    <property type="match status" value="1"/>
</dbReference>
<dbReference type="Pfam" id="PF12774">
    <property type="entry name" value="AAA_6"/>
    <property type="match status" value="1"/>
</dbReference>
<accession>A0A7S0SA21</accession>
<dbReference type="Pfam" id="PF12775">
    <property type="entry name" value="AAA_7"/>
    <property type="match status" value="1"/>
</dbReference>
<evidence type="ECO:0000259" key="21">
    <source>
        <dbReference type="Pfam" id="PF12777"/>
    </source>
</evidence>
<dbReference type="GO" id="GO:0005524">
    <property type="term" value="F:ATP binding"/>
    <property type="evidence" value="ECO:0007669"/>
    <property type="project" value="UniProtKB-KW"/>
</dbReference>
<dbReference type="FunFam" id="3.40.50.300:FF:000063">
    <property type="entry name" value="dynein heavy chain 6, axonemal"/>
    <property type="match status" value="1"/>
</dbReference>
<organism evidence="28">
    <name type="scientific">Mantoniella antarctica</name>
    <dbReference type="NCBI Taxonomy" id="81844"/>
    <lineage>
        <taxon>Eukaryota</taxon>
        <taxon>Viridiplantae</taxon>
        <taxon>Chlorophyta</taxon>
        <taxon>Mamiellophyceae</taxon>
        <taxon>Mamiellales</taxon>
        <taxon>Mamiellaceae</taxon>
        <taxon>Mantoniella</taxon>
    </lineage>
</organism>
<evidence type="ECO:0000256" key="1">
    <source>
        <dbReference type="ARBA" id="ARBA00004611"/>
    </source>
</evidence>
<evidence type="ECO:0000256" key="16">
    <source>
        <dbReference type="SAM" id="Coils"/>
    </source>
</evidence>
<dbReference type="Pfam" id="PF12777">
    <property type="entry name" value="MT"/>
    <property type="match status" value="1"/>
</dbReference>
<dbReference type="Gene3D" id="3.40.50.300">
    <property type="entry name" value="P-loop containing nucleotide triphosphate hydrolases"/>
    <property type="match status" value="5"/>
</dbReference>
<dbReference type="Gene3D" id="1.10.8.720">
    <property type="entry name" value="Region D6 of dynein motor"/>
    <property type="match status" value="1"/>
</dbReference>
<dbReference type="InterPro" id="IPR013594">
    <property type="entry name" value="Dynein_heavy_tail"/>
</dbReference>
<dbReference type="Gene3D" id="1.10.8.710">
    <property type="match status" value="1"/>
</dbReference>
<dbReference type="InterPro" id="IPR041589">
    <property type="entry name" value="DNAH3_AAA_lid_1"/>
</dbReference>
<name>A0A7S0SA21_9CHLO</name>
<dbReference type="FunFam" id="3.40.50.300:FF:002141">
    <property type="entry name" value="Dynein heavy chain"/>
    <property type="match status" value="1"/>
</dbReference>
<protein>
    <submittedName>
        <fullName evidence="28">Uncharacterized protein</fullName>
    </submittedName>
</protein>
<feature type="domain" description="Dynein heavy chain 3 AAA+ lid" evidence="25">
    <location>
        <begin position="2634"/>
        <end position="2729"/>
    </location>
</feature>
<evidence type="ECO:0000256" key="11">
    <source>
        <dbReference type="ARBA" id="ARBA00023054"/>
    </source>
</evidence>
<evidence type="ECO:0000256" key="12">
    <source>
        <dbReference type="ARBA" id="ARBA00023069"/>
    </source>
</evidence>
<evidence type="ECO:0000259" key="20">
    <source>
        <dbReference type="Pfam" id="PF12774"/>
    </source>
</evidence>
<dbReference type="FunFam" id="1.10.8.710:FF:000001">
    <property type="entry name" value="Dynein axonemal heavy chain 2"/>
    <property type="match status" value="1"/>
</dbReference>
<evidence type="ECO:0000259" key="24">
    <source>
        <dbReference type="Pfam" id="PF17852"/>
    </source>
</evidence>
<evidence type="ECO:0000259" key="22">
    <source>
        <dbReference type="Pfam" id="PF12780"/>
    </source>
</evidence>
<dbReference type="FunFam" id="1.10.8.720:FF:000002">
    <property type="entry name" value="Dynein heavy chain 9, axonemal"/>
    <property type="match status" value="1"/>
</dbReference>
<evidence type="ECO:0000256" key="4">
    <source>
        <dbReference type="ARBA" id="ARBA00022701"/>
    </source>
</evidence>
<evidence type="ECO:0000256" key="15">
    <source>
        <dbReference type="ARBA" id="ARBA00023273"/>
    </source>
</evidence>
<dbReference type="Gene3D" id="1.20.58.1120">
    <property type="match status" value="1"/>
</dbReference>
<dbReference type="EMBL" id="HBFC01004801">
    <property type="protein sequence ID" value="CAD8699944.1"/>
    <property type="molecule type" value="Transcribed_RNA"/>
</dbReference>
<reference evidence="28" key="1">
    <citation type="submission" date="2021-01" db="EMBL/GenBank/DDBJ databases">
        <authorList>
            <person name="Corre E."/>
            <person name="Pelletier E."/>
            <person name="Niang G."/>
            <person name="Scheremetjew M."/>
            <person name="Finn R."/>
            <person name="Kale V."/>
            <person name="Holt S."/>
            <person name="Cochrane G."/>
            <person name="Meng A."/>
            <person name="Brown T."/>
            <person name="Cohen L."/>
        </authorList>
    </citation>
    <scope>NUCLEOTIDE SEQUENCE</scope>
    <source>
        <strain evidence="28">SL-175</strain>
    </source>
</reference>
<keyword evidence="7" id="KW-0970">Cilium biogenesis/degradation</keyword>
<keyword evidence="10" id="KW-0243">Dynein</keyword>
<dbReference type="InterPro" id="IPR041466">
    <property type="entry name" value="Dynein_AAA5_ext"/>
</dbReference>
<dbReference type="FunFam" id="1.20.1270.280:FF:000003">
    <property type="entry name" value="Dynein axonemal heavy chain 17"/>
    <property type="match status" value="1"/>
</dbReference>
<evidence type="ECO:0000256" key="14">
    <source>
        <dbReference type="ARBA" id="ARBA00023212"/>
    </source>
</evidence>
<proteinExistence type="inferred from homology"/>
<feature type="domain" description="Dynein heavy chain AAA module D4" evidence="22">
    <location>
        <begin position="2777"/>
        <end position="3036"/>
    </location>
</feature>
<dbReference type="FunFam" id="1.20.140.100:FF:000001">
    <property type="entry name" value="dynein heavy chain 17, axonemal"/>
    <property type="match status" value="1"/>
</dbReference>
<feature type="domain" description="Dynein heavy chain C-terminal" evidence="27">
    <location>
        <begin position="4198"/>
        <end position="4490"/>
    </location>
</feature>
<evidence type="ECO:0000259" key="17">
    <source>
        <dbReference type="Pfam" id="PF03028"/>
    </source>
</evidence>
<dbReference type="Gene3D" id="6.10.140.1060">
    <property type="match status" value="1"/>
</dbReference>
<gene>
    <name evidence="28" type="ORF">MANT1106_LOCUS2626</name>
</gene>
<dbReference type="Gene3D" id="1.20.140.100">
    <property type="entry name" value="Dynein heavy chain, N-terminal domain 2"/>
    <property type="match status" value="1"/>
</dbReference>
<evidence type="ECO:0000256" key="2">
    <source>
        <dbReference type="ARBA" id="ARBA00008887"/>
    </source>
</evidence>
<evidence type="ECO:0000256" key="7">
    <source>
        <dbReference type="ARBA" id="ARBA00022794"/>
    </source>
</evidence>
<keyword evidence="15" id="KW-0966">Cell projection</keyword>
<comment type="subcellular location">
    <subcellularLocation>
        <location evidence="1">Cytoplasm</location>
        <location evidence="1">Cytoskeleton</location>
        <location evidence="1">Flagellum axoneme</location>
    </subcellularLocation>
</comment>
<feature type="domain" description="Dynein heavy chain hydrolytic ATP-binding dynein motor region" evidence="20">
    <location>
        <begin position="1812"/>
        <end position="2140"/>
    </location>
</feature>
<dbReference type="InterPro" id="IPR026983">
    <property type="entry name" value="DHC"/>
</dbReference>
<evidence type="ECO:0000259" key="25">
    <source>
        <dbReference type="Pfam" id="PF17857"/>
    </source>
</evidence>
<dbReference type="InterPro" id="IPR041658">
    <property type="entry name" value="AAA_lid_11"/>
</dbReference>
<dbReference type="Gene3D" id="1.20.920.20">
    <property type="match status" value="1"/>
</dbReference>
<dbReference type="InterPro" id="IPR042222">
    <property type="entry name" value="Dynein_2_N"/>
</dbReference>
<keyword evidence="4" id="KW-0493">Microtubule</keyword>
<dbReference type="InterPro" id="IPR027417">
    <property type="entry name" value="P-loop_NTPase"/>
</dbReference>
<feature type="domain" description="Dynein heavy chain linker" evidence="19">
    <location>
        <begin position="1272"/>
        <end position="1677"/>
    </location>
</feature>
<dbReference type="GO" id="GO:0008569">
    <property type="term" value="F:minus-end-directed microtubule motor activity"/>
    <property type="evidence" value="ECO:0007669"/>
    <property type="project" value="InterPro"/>
</dbReference>
<dbReference type="InterPro" id="IPR043157">
    <property type="entry name" value="Dynein_AAA1S"/>
</dbReference>
<dbReference type="Pfam" id="PF17852">
    <property type="entry name" value="Dynein_AAA_lid"/>
    <property type="match status" value="1"/>
</dbReference>
<keyword evidence="3" id="KW-0963">Cytoplasm</keyword>
<dbReference type="InterPro" id="IPR004273">
    <property type="entry name" value="Dynein_heavy_D6_P-loop"/>
</dbReference>
<keyword evidence="12" id="KW-0969">Cilium</keyword>
<evidence type="ECO:0000259" key="19">
    <source>
        <dbReference type="Pfam" id="PF08393"/>
    </source>
</evidence>
<evidence type="ECO:0000256" key="3">
    <source>
        <dbReference type="ARBA" id="ARBA00022490"/>
    </source>
</evidence>
<dbReference type="InterPro" id="IPR042228">
    <property type="entry name" value="Dynein_linker_3"/>
</dbReference>
<comment type="similarity">
    <text evidence="2">Belongs to the dynein heavy chain family.</text>
</comment>
<dbReference type="Gene3D" id="1.10.472.130">
    <property type="match status" value="1"/>
</dbReference>
<dbReference type="InterPro" id="IPR042219">
    <property type="entry name" value="AAA_lid_11_sf"/>
</dbReference>
<dbReference type="Pfam" id="PF08393">
    <property type="entry name" value="DHC_N2"/>
    <property type="match status" value="1"/>
</dbReference>
<feature type="domain" description="Dynein heavy chain AAA 5 extension" evidence="24">
    <location>
        <begin position="2297"/>
        <end position="2417"/>
    </location>
</feature>
<dbReference type="SUPFAM" id="SSF52540">
    <property type="entry name" value="P-loop containing nucleoside triphosphate hydrolases"/>
    <property type="match status" value="4"/>
</dbReference>
<dbReference type="Gene3D" id="3.10.490.20">
    <property type="match status" value="1"/>
</dbReference>
<dbReference type="Pfam" id="PF17857">
    <property type="entry name" value="AAA_lid_1"/>
    <property type="match status" value="1"/>
</dbReference>
<dbReference type="InterPro" id="IPR043160">
    <property type="entry name" value="Dynein_C_barrel"/>
</dbReference>
<dbReference type="Gene3D" id="1.10.8.1220">
    <property type="match status" value="1"/>
</dbReference>
<evidence type="ECO:0000256" key="6">
    <source>
        <dbReference type="ARBA" id="ARBA00022741"/>
    </source>
</evidence>
<dbReference type="GO" id="GO:0036156">
    <property type="term" value="C:inner dynein arm"/>
    <property type="evidence" value="ECO:0007669"/>
    <property type="project" value="UniProtKB-ARBA"/>
</dbReference>
<evidence type="ECO:0000259" key="26">
    <source>
        <dbReference type="Pfam" id="PF18198"/>
    </source>
</evidence>
<evidence type="ECO:0000259" key="23">
    <source>
        <dbReference type="Pfam" id="PF12781"/>
    </source>
</evidence>
<evidence type="ECO:0000256" key="8">
    <source>
        <dbReference type="ARBA" id="ARBA00022840"/>
    </source>
</evidence>
<dbReference type="Gene3D" id="3.20.180.20">
    <property type="entry name" value="Dynein heavy chain, N-terminal domain 2"/>
    <property type="match status" value="1"/>
</dbReference>
<feature type="domain" description="Dynein heavy chain tail" evidence="18">
    <location>
        <begin position="182"/>
        <end position="750"/>
    </location>
</feature>
<dbReference type="GO" id="GO:0045505">
    <property type="term" value="F:dynein intermediate chain binding"/>
    <property type="evidence" value="ECO:0007669"/>
    <property type="project" value="InterPro"/>
</dbReference>
<dbReference type="FunFam" id="1.10.287.2620:FF:000002">
    <property type="entry name" value="Dynein heavy chain 2, axonemal"/>
    <property type="match status" value="1"/>
</dbReference>
<evidence type="ECO:0000256" key="10">
    <source>
        <dbReference type="ARBA" id="ARBA00023017"/>
    </source>
</evidence>
<dbReference type="Pfam" id="PF12781">
    <property type="entry name" value="AAA_9"/>
    <property type="match status" value="1"/>
</dbReference>
<evidence type="ECO:0000259" key="27">
    <source>
        <dbReference type="Pfam" id="PF18199"/>
    </source>
</evidence>
<feature type="domain" description="Dynein heavy chain AAA lid" evidence="26">
    <location>
        <begin position="4046"/>
        <end position="4191"/>
    </location>
</feature>
<dbReference type="GO" id="GO:0007018">
    <property type="term" value="P:microtubule-based movement"/>
    <property type="evidence" value="ECO:0007669"/>
    <property type="project" value="InterPro"/>
</dbReference>
<feature type="coiled-coil region" evidence="16">
    <location>
        <begin position="3585"/>
        <end position="3644"/>
    </location>
</feature>
<dbReference type="FunFam" id="3.20.180.20:FF:000001">
    <property type="entry name" value="Dynein axonemal heavy chain 5"/>
    <property type="match status" value="1"/>
</dbReference>
<dbReference type="Gene3D" id="1.20.1270.280">
    <property type="match status" value="1"/>
</dbReference>
<dbReference type="Pfam" id="PF08385">
    <property type="entry name" value="DHC_N1"/>
    <property type="match status" value="1"/>
</dbReference>
<dbReference type="FunFam" id="1.20.58.1120:FF:000001">
    <property type="entry name" value="dynein heavy chain 2, axonemal"/>
    <property type="match status" value="1"/>
</dbReference>
<keyword evidence="14" id="KW-0206">Cytoskeleton</keyword>
<keyword evidence="11 16" id="KW-0175">Coiled coil</keyword>
<dbReference type="Gene3D" id="1.10.287.2620">
    <property type="match status" value="1"/>
</dbReference>
<evidence type="ECO:0000313" key="28">
    <source>
        <dbReference type="EMBL" id="CAD8699944.1"/>
    </source>
</evidence>
<evidence type="ECO:0000256" key="13">
    <source>
        <dbReference type="ARBA" id="ARBA00023175"/>
    </source>
</evidence>
<dbReference type="InterPro" id="IPR024317">
    <property type="entry name" value="Dynein_heavy_chain_D4_dom"/>
</dbReference>
<dbReference type="InterPro" id="IPR024743">
    <property type="entry name" value="Dynein_HC_stalk"/>
</dbReference>
<keyword evidence="9" id="KW-0282">Flagellum</keyword>
<feature type="domain" description="Dynein heavy chain coiled coil stalk" evidence="21">
    <location>
        <begin position="3049"/>
        <end position="3391"/>
    </location>
</feature>
<dbReference type="PANTHER" id="PTHR45703">
    <property type="entry name" value="DYNEIN HEAVY CHAIN"/>
    <property type="match status" value="1"/>
</dbReference>
<evidence type="ECO:0000256" key="9">
    <source>
        <dbReference type="ARBA" id="ARBA00022846"/>
    </source>
</evidence>
<dbReference type="Pfam" id="PF18198">
    <property type="entry name" value="AAA_lid_11"/>
    <property type="match status" value="1"/>
</dbReference>
<dbReference type="InterPro" id="IPR013602">
    <property type="entry name" value="Dynein_heavy_linker"/>
</dbReference>
<dbReference type="InterPro" id="IPR041228">
    <property type="entry name" value="Dynein_C"/>
</dbReference>
<feature type="coiled-coil region" evidence="16">
    <location>
        <begin position="3030"/>
        <end position="3085"/>
    </location>
</feature>
<feature type="domain" description="Dynein heavy chain region D6 P-loop" evidence="17">
    <location>
        <begin position="3894"/>
        <end position="4014"/>
    </location>
</feature>
<dbReference type="Pfam" id="PF12780">
    <property type="entry name" value="AAA_8"/>
    <property type="match status" value="1"/>
</dbReference>
<sequence>MADKGKPVDLLKWLVSRVVSSFKCKPELGDALVTGELNLAAINVFFNDEECQRLLVYQAPDLTATVNPPEKFKKKTLCFLKLNAVPIAPGNVNQEVIYGDFGDVPLEHLSVLAQEVFLPMLCNPRNQVGWPEVITKEVVENLHKFIANVYVTIGQTKGKTLLPLPPTDSGAGDKGLRDKDQIHVLESAIVTWTRQIKGVLKTDPEAALKDGLNPGPLTELEFWEDKAANLNAIHEQLSGLKIRKVVKVLEVSKSSYYPAFHRLCKEVAASRVEANDNVLFLKPLDRYFQKLNLADEFPQLTELFKPIMHTVLLVWKHSHHYNTPGRIVVLVREICNDLIMQSQKFVVGEEIFQVEPPEAVEKLKTTLKVCGTFKSYYFDYKSKTAQETPENPWRFQNSALFARLDSFLERCHDILDLTQTVLQFNKLERVEIGGTKGKTLTTSVRQIYADFQQAVAKFQAVTYDIMDVESKQFDDDFYEFRCVIKELERRLGSVIIQAFDDCVTVGTAFKLLDSFEGLLDREIIQTDLEKKQIELMRQYGTDLKEVQEIFAAQKWNPVLSKNAPPHAGAVYWVRGLVARIKEPMEKLRGLNKLVIETEESKEISKLYQQLSSALEEYERDTIDKWVKESESTSDERLKQSLLAPDESGEIDGILRVNFDPMLVRLLREVKYFLLLGVEVPSSAMKTYERSETLRQQTGNLDLIVVTYNNILRSLLPVEKPLVEKKLEGIDSSLQKGISTLNWNSHKINDYIAEVMSSVKELNTILETVKGNVVKTRKILDKWDSNLMLKRKEGKTYEVEEFKEVQRALQQKRNSEIVEGASEISKLLSASNKILNVPRASPPWRLYVEYVNEIVMEGFSKAILVSVAYLNEQVDPELIAKNETVPLLQINLELVAPDIQWQPEIGQLSDGSGVRDQFNSWVGAFQAIGTLMKRLDIGEGNYMMELEEDYVILDAVSTIQEVVLTNEAHCVAFKESYGKYQYLWKNDLQTTLAEFIHAQGTDGDDPELAMFDQEISKYKAVQEEIQALSTTQVIGWIKIDAKPIKQALSTWVTKWVFLYTQYLTNKVNHSMTELYEFMMKGEDVLEKDPTTEEEGVTDEKRQEMLYEVMAFMRDVRKRQEKTDAMFDPLIATVALLKTYGISMQDSTLKKLEEAPLGWSALKKKMLNVREKLSLMQQLEARQIRDASDGFGGKVENFRKMFQSTAPVSVPSTKIKVDDIEPAYKILDHFHHGGKTERFVFGSLTTMVNEGSSLNEKQELFELHVSDYIALRRSSEDLEYLKALWDMVSSVIYSFDSWNVTLWDKIDVEFLMDETKKLAKETKGLHKGCRTYDLYKILEDQIKALLTSLPLVSELHHPSMRERHWKQLMRATGKHFVMDEKFNLGDLLALELHTCVDAVSEIVERAQKELVIEKQLKKIDEIWAGLNLDFTHFPDSEVLNLTVDELITEALENDNLALQNLGGSKYVQGNPKFLEVVSGWQKKLGTVDSVLIVWGDVSKKWSMLESVFVGSADIRVQLPDDSKRFDMINADFQDLMKTAPEQLNCVEACNMEGRLDRLENMLGLLEQCEKALQDYLETKRIAFPRFYFVAPADLLDILSKGTNPQLILRHLSKCFDNVHNMSFTEDEKGAPTKSAISMWSAEMESVPFKEACICDGPVETWLGSVVDTMRAALWHEFKTSAPKYDEMPRQQWMLQQSAQNTITVSRMIFTQEINEAFEQMEEGNDNAIKDMWQKQVDQLAGLIEVLRGKLEKLDRKKVLTLCTIDVHARDVCQKLIDERVDVGSAFQWQSQLRYGVHEKTGKLMIYVCDAEIEYQYEYIGSPGCLVITPLTDRCYITLTQAQRLVLGGAPAGPAGTGKTETVKDLGRALGIQVYVFNCSDQMDYKAMGQTYKGLAQTGAWGCFDEFNRIPVAVLSVCSTQYKTVLDAIRAKKPRFMFEDVEIALRPSTMAFITMNPGYPGRAELPESLKALFRPVSMCVPDLQLICENMLMGEGFLMSKLLARKFVILYALCQDLLSAAPHYDWKLRAIKTTLYVAGGMKRDQPHLSEDKVLLQALRDFNLGKLTADDHGIFMGLLNDLFPKMLDLVPRLRDMAFEDAIQKSAVELGYQPEDTFVLKITQLREIFGVRWAVFLLGPAGCGKTAVWRTLLNAQNKFGEKGRAVPINPKAVTRNELYGNLHPSTREWKEGLMSVNFRDMANNAAYLHQWIVLDGDIDAEWIESMNTVMDDNKMLTLASNERIPLTNSMRLLLEINHMLHCSPATVSRGGVIYLNQDDIGWQPMVESWIQSREAIDYRPILIELFDRYLEKSLEHCRRNFKTIVPLVPMNIAGTVTKILEGLIPSEQVRGAPPPDKKLLEYHFVFAAVWALGGAMMVDKVVDFRTEFSKWWTSEWKAVLFPEAGLVFDYYVDDKCTMVPWDDKVEGFGYNSSDSFSNIFVPSVESTRLSYFLNSFIPNKHYCMFVGNAGTGKTALMRENLKNLDSENWAFSTVNMNNFMDASALQVIIEQPLEKKSGVRFGPPGSKRLVYFFDDMNMPFVDKYDTQSPIELARQNIDYHGWYDKTKIVLKEVQNCQYMASMNPTAGSFNITPRMQRHFVTFAVQMPSKDVIRSMFAQIIEGHLRSFDPDVSKYASRIAEASIELHGLVANNFLPSAVKFHYQWNLRELSNITQGICRTLAEFYTNPLTMCRLWIHEVERVFSDRMVHQSDITKFDEMRVTVTKKYFEDQDMEVVETRPISYNAFMQFDSNEVGAYTPCATYEKLNKILVEKLGEHNESNPVMDLVLFNQAMDHVTRITRIFDLPRGNAMLVGVGGSGKQSLAKLATFICQYEVFQISVTSSYGITEFKTDLLALYVKAGVKGIPVTFLMTDGQIINERFLVYINDLLSSGFIPDLMTPEDKDNMCNAVRNEVKQAGIIDTPDNLWDFFIDKVRKYLHVCLCFSPVGDKFRIRARNFPALINCTVIDWFQPWPHEALVSVAGRFLSEIPNLEPELLENLQFHCAFTHMAVNDASNAYLEEDRRYNYTTPKSYLELISLYKDMLAQKRLELKQAKERLENGVDKIAQASAQVADLQANLKQEQVIVEEKKSATDALIVSIGQEKAIVDEAVEAGSADEEACSKIAREVSAFQEECQEDLKAAEPIIAAAEAALNSLDKKALGELKSFGSPAAEVVQVASACMVLCAPGGKIPKDLSWNAAKKFMGSVDKFLGDLIAFDKDNTPENCVERCEKEFLSNPNFNAEYIQSKSGAAAGLCGWVVNICKYFRIYQVVAPKRALLGEANTKLNNANKKLSGIRSKVAELQARVANLEENLMKATEDKNNAVATAAKTQKKAELADRLVNGLSGENKRWGAAIESFAIAEAKLVGDVLVSSSFVSYAGPFNSKFREALVHEKWLPDMIEREIPMTAGVVPLDVLSTDALKAQWGMEGLPTDPLSIQNGAIMTSAARWALMIDPQLQGIRWIKEKWGDKLRIIQLSKPNYITDVEYCIENGIPLMIENLQDDIDAVLDPVVARQTTKRGRNTVMRLGDKEVEYDPNFKLYLQTKLSNPHYKPEIAAQTTLVNFCVTEKGLEDQLLALVVEKERFDLQQQSSELIRQLGEYTVQITELEDNLLFRLSNSQGDILDDIELIENLEETKKTATEIAEKVIQATETQTIINQTREVYRPVASRGSLMYFMIDVLNVLDRVYQYSMANFVYIMKKGMDVCPGGTDQSLVPEAERTDAPLPVLKRVDALIDCVSATVFQYIASGLFERHKLIVASQFTMAILKKQDKLPTQQFDWLLRGPRVVGVDNPVPEWVGTSNWECVQSLRDLEGFGNLPDDLVGSAKRWREWMELERPEEEPMPGDWKKMEDFEKLLLFRALRPDRMSNALSTFVRSVIGPKYVSSRPFDLAESFKDSSPGVPIFIFLSPGVDVAAAVEMLGSKLGFSADTGRYASVSLGQGQEPIAMNNLKNFHKNGGWVLLQNIHLTIDWTNGLLEKTVDKLAEGAHEEFRLFLSAEPPPALERGIAISVLQNSIKLTNEPPEGMKQNLARAYGNFTEEMFDACAKQGEFKSIIFALCYFHAAILERKKFGVGNLPDAASGIGWNMNYPFNTGDLLCCGQCVNNYLENNTKVPWDDLKYIIGEIMYGGHVVEDWDRRTVEMYLESYLKEELLEGIEFFPKFLSPPNTLNHKQTMEFISETFPTESPLAFGLHPNAEIGFKLREAEMLCSSILSLQPRGGGGEEGNSIEDQAKMVLDDMVEKLPEQFDMEEIRGRTDEITPYIMVAIQEAERMNVLVAEMKRSLAELDLGLKGDLTMSDPMETLMNALSQGAVAGTWAKLAYPSLRGLGSWIGNLLARVQQLVEWTADLSLPKVVWLSGLFNPQSFLTAVMQTTARRNDWPLDKTVVLTEVTKKQVDQIEGPSRDGAYVHGLTLEGCRWDEKAGVLEESRPKEMFCPMPVITIRAVTVDKAEIKDAYQCPVYKTERRFREEVFTAQLKSKHGQIKWTLCGVCLFLDVV</sequence>
<dbReference type="GO" id="GO:0051959">
    <property type="term" value="F:dynein light intermediate chain binding"/>
    <property type="evidence" value="ECO:0007669"/>
    <property type="project" value="InterPro"/>
</dbReference>
<evidence type="ECO:0000256" key="5">
    <source>
        <dbReference type="ARBA" id="ARBA00022737"/>
    </source>
</evidence>
<evidence type="ECO:0000259" key="18">
    <source>
        <dbReference type="Pfam" id="PF08385"/>
    </source>
</evidence>
<dbReference type="InterPro" id="IPR035699">
    <property type="entry name" value="AAA_6"/>
</dbReference>
<keyword evidence="13" id="KW-0505">Motor protein</keyword>
<dbReference type="FunFam" id="3.10.490.20:FF:000009">
    <property type="entry name" value="Dynein heavy chain 4"/>
    <property type="match status" value="1"/>
</dbReference>
<feature type="coiled-coil region" evidence="16">
    <location>
        <begin position="3272"/>
        <end position="3320"/>
    </location>
</feature>
<dbReference type="GO" id="GO:0036159">
    <property type="term" value="P:inner dynein arm assembly"/>
    <property type="evidence" value="ECO:0007669"/>
    <property type="project" value="UniProtKB-ARBA"/>
</dbReference>
<dbReference type="Pfam" id="PF03028">
    <property type="entry name" value="Dynein_heavy"/>
    <property type="match status" value="1"/>
</dbReference>
<dbReference type="InterPro" id="IPR035706">
    <property type="entry name" value="AAA_9"/>
</dbReference>
<keyword evidence="5" id="KW-0677">Repeat</keyword>